<dbReference type="EC" id="2.4.2.2" evidence="3"/>
<dbReference type="InterPro" id="IPR014710">
    <property type="entry name" value="RmlC-like_jellyroll"/>
</dbReference>
<dbReference type="Proteomes" id="UP001225378">
    <property type="component" value="Chromosome"/>
</dbReference>
<comment type="catalytic activity">
    <reaction evidence="3">
        <text>uridine + phosphate = alpha-D-ribose 1-phosphate + uracil</text>
        <dbReference type="Rhea" id="RHEA:24388"/>
        <dbReference type="ChEBI" id="CHEBI:16704"/>
        <dbReference type="ChEBI" id="CHEBI:17568"/>
        <dbReference type="ChEBI" id="CHEBI:43474"/>
        <dbReference type="ChEBI" id="CHEBI:57720"/>
        <dbReference type="EC" id="2.4.2.2"/>
    </reaction>
</comment>
<dbReference type="AlphaFoldDB" id="A0AAU7NZR0"/>
<keyword evidence="1 3" id="KW-0328">Glycosyltransferase</keyword>
<dbReference type="CDD" id="cd20296">
    <property type="entry name" value="cupin_PpnP-like"/>
    <property type="match status" value="1"/>
</dbReference>
<organism evidence="4 5">
    <name type="scientific">Methylomarinum roseum</name>
    <dbReference type="NCBI Taxonomy" id="3067653"/>
    <lineage>
        <taxon>Bacteria</taxon>
        <taxon>Pseudomonadati</taxon>
        <taxon>Pseudomonadota</taxon>
        <taxon>Gammaproteobacteria</taxon>
        <taxon>Methylococcales</taxon>
        <taxon>Methylococcaceae</taxon>
        <taxon>Methylomarinum</taxon>
    </lineage>
</organism>
<comment type="catalytic activity">
    <reaction evidence="3">
        <text>thymidine + phosphate = 2-deoxy-alpha-D-ribose 1-phosphate + thymine</text>
        <dbReference type="Rhea" id="RHEA:16037"/>
        <dbReference type="ChEBI" id="CHEBI:17748"/>
        <dbReference type="ChEBI" id="CHEBI:17821"/>
        <dbReference type="ChEBI" id="CHEBI:43474"/>
        <dbReference type="ChEBI" id="CHEBI:57259"/>
        <dbReference type="EC" id="2.4.2.2"/>
    </reaction>
</comment>
<name>A0AAU7NZR0_9GAMM</name>
<dbReference type="RefSeq" id="WP_305908531.1">
    <property type="nucleotide sequence ID" value="NZ_CP157743.1"/>
</dbReference>
<evidence type="ECO:0000313" key="4">
    <source>
        <dbReference type="EMBL" id="XBS22483.1"/>
    </source>
</evidence>
<dbReference type="InterPro" id="IPR011051">
    <property type="entry name" value="RmlC_Cupin_sf"/>
</dbReference>
<dbReference type="EMBL" id="CP157743">
    <property type="protein sequence ID" value="XBS22483.1"/>
    <property type="molecule type" value="Genomic_DNA"/>
</dbReference>
<dbReference type="EC" id="2.4.2.1" evidence="3"/>
<dbReference type="Gene3D" id="2.60.120.10">
    <property type="entry name" value="Jelly Rolls"/>
    <property type="match status" value="1"/>
</dbReference>
<keyword evidence="5" id="KW-1185">Reference proteome</keyword>
<accession>A0AAU7NZR0</accession>
<proteinExistence type="inferred from homology"/>
<dbReference type="HAMAP" id="MF_01537">
    <property type="entry name" value="Nucleos_phosphorylase_PpnP"/>
    <property type="match status" value="1"/>
</dbReference>
<reference evidence="4 5" key="1">
    <citation type="journal article" date="2024" name="Microbiology">
        <title>Methylomarinum rosea sp. nov., a novel halophilic methanotrophic bacterium from the hypersaline Lake Elton.</title>
        <authorList>
            <person name="Suleimanov R.Z."/>
            <person name="Oshkin I.Y."/>
            <person name="Danilova O.V."/>
            <person name="Suzina N.E."/>
            <person name="Dedysh S.N."/>
        </authorList>
    </citation>
    <scope>NUCLEOTIDE SEQUENCE [LARGE SCALE GENOMIC DNA]</scope>
    <source>
        <strain evidence="4 5">Ch1-1</strain>
    </source>
</reference>
<comment type="catalytic activity">
    <reaction evidence="3">
        <text>cytidine + phosphate = cytosine + alpha-D-ribose 1-phosphate</text>
        <dbReference type="Rhea" id="RHEA:52540"/>
        <dbReference type="ChEBI" id="CHEBI:16040"/>
        <dbReference type="ChEBI" id="CHEBI:17562"/>
        <dbReference type="ChEBI" id="CHEBI:43474"/>
        <dbReference type="ChEBI" id="CHEBI:57720"/>
        <dbReference type="EC" id="2.4.2.2"/>
    </reaction>
</comment>
<dbReference type="GO" id="GO:0005829">
    <property type="term" value="C:cytosol"/>
    <property type="evidence" value="ECO:0007669"/>
    <property type="project" value="TreeGrafter"/>
</dbReference>
<sequence>MSEFHNVTVVKKANVYFDGKVSSRTLQFADGSIKTLGFMLPGEYTFGTADEELMEIIEGELLFLLPDAGDWQAVKGGESFNVPANIQFKVKIQTPTDYCCSYIK</sequence>
<comment type="catalytic activity">
    <reaction evidence="3">
        <text>xanthosine + phosphate = alpha-D-ribose 1-phosphate + xanthine</text>
        <dbReference type="Rhea" id="RHEA:27638"/>
        <dbReference type="ChEBI" id="CHEBI:17712"/>
        <dbReference type="ChEBI" id="CHEBI:18107"/>
        <dbReference type="ChEBI" id="CHEBI:43474"/>
        <dbReference type="ChEBI" id="CHEBI:57720"/>
        <dbReference type="EC" id="2.4.2.1"/>
    </reaction>
</comment>
<protein>
    <recommendedName>
        <fullName evidence="3">Pyrimidine/purine nucleoside phosphorylase</fullName>
        <ecNumber evidence="3">2.4.2.1</ecNumber>
        <ecNumber evidence="3">2.4.2.2</ecNumber>
    </recommendedName>
    <alternativeName>
        <fullName evidence="3">Adenosine phosphorylase</fullName>
    </alternativeName>
    <alternativeName>
        <fullName evidence="3">Cytidine phosphorylase</fullName>
    </alternativeName>
    <alternativeName>
        <fullName evidence="3">Guanosine phosphorylase</fullName>
    </alternativeName>
    <alternativeName>
        <fullName evidence="3">Inosine phosphorylase</fullName>
    </alternativeName>
    <alternativeName>
        <fullName evidence="3">Thymidine phosphorylase</fullName>
    </alternativeName>
    <alternativeName>
        <fullName evidence="3">Uridine phosphorylase</fullName>
    </alternativeName>
    <alternativeName>
        <fullName evidence="3">Xanthosine phosphorylase</fullName>
    </alternativeName>
</protein>
<gene>
    <name evidence="3" type="primary">ppnP</name>
    <name evidence="4" type="ORF">Q9L42_010245</name>
</gene>
<comment type="catalytic activity">
    <reaction evidence="3">
        <text>inosine + phosphate = alpha-D-ribose 1-phosphate + hypoxanthine</text>
        <dbReference type="Rhea" id="RHEA:27646"/>
        <dbReference type="ChEBI" id="CHEBI:17368"/>
        <dbReference type="ChEBI" id="CHEBI:17596"/>
        <dbReference type="ChEBI" id="CHEBI:43474"/>
        <dbReference type="ChEBI" id="CHEBI:57720"/>
        <dbReference type="EC" id="2.4.2.1"/>
    </reaction>
</comment>
<comment type="similarity">
    <text evidence="3">Belongs to the nucleoside phosphorylase PpnP family.</text>
</comment>
<dbReference type="InterPro" id="IPR009664">
    <property type="entry name" value="Ppnp"/>
</dbReference>
<comment type="catalytic activity">
    <reaction evidence="3">
        <text>adenosine + phosphate = alpha-D-ribose 1-phosphate + adenine</text>
        <dbReference type="Rhea" id="RHEA:27642"/>
        <dbReference type="ChEBI" id="CHEBI:16335"/>
        <dbReference type="ChEBI" id="CHEBI:16708"/>
        <dbReference type="ChEBI" id="CHEBI:43474"/>
        <dbReference type="ChEBI" id="CHEBI:57720"/>
        <dbReference type="EC" id="2.4.2.1"/>
    </reaction>
</comment>
<dbReference type="PANTHER" id="PTHR36540">
    <property type="entry name" value="PYRIMIDINE/PURINE NUCLEOSIDE PHOSPHORYLASE"/>
    <property type="match status" value="1"/>
</dbReference>
<dbReference type="Pfam" id="PF06865">
    <property type="entry name" value="Ppnp"/>
    <property type="match status" value="1"/>
</dbReference>
<evidence type="ECO:0000256" key="3">
    <source>
        <dbReference type="HAMAP-Rule" id="MF_01537"/>
    </source>
</evidence>
<evidence type="ECO:0000313" key="5">
    <source>
        <dbReference type="Proteomes" id="UP001225378"/>
    </source>
</evidence>
<evidence type="ECO:0000256" key="2">
    <source>
        <dbReference type="ARBA" id="ARBA00022679"/>
    </source>
</evidence>
<dbReference type="SUPFAM" id="SSF51182">
    <property type="entry name" value="RmlC-like cupins"/>
    <property type="match status" value="1"/>
</dbReference>
<keyword evidence="2 3" id="KW-0808">Transferase</keyword>
<comment type="catalytic activity">
    <reaction evidence="3">
        <text>a purine D-ribonucleoside + phosphate = a purine nucleobase + alpha-D-ribose 1-phosphate</text>
        <dbReference type="Rhea" id="RHEA:19805"/>
        <dbReference type="ChEBI" id="CHEBI:26386"/>
        <dbReference type="ChEBI" id="CHEBI:43474"/>
        <dbReference type="ChEBI" id="CHEBI:57720"/>
        <dbReference type="ChEBI" id="CHEBI:142355"/>
        <dbReference type="EC" id="2.4.2.1"/>
    </reaction>
</comment>
<dbReference type="GO" id="GO:0016154">
    <property type="term" value="F:pyrimidine-nucleoside phosphorylase activity"/>
    <property type="evidence" value="ECO:0007669"/>
    <property type="project" value="UniProtKB-UniRule"/>
</dbReference>
<dbReference type="FunFam" id="2.60.120.10:FF:000016">
    <property type="entry name" value="Pyrimidine/purine nucleoside phosphorylase"/>
    <property type="match status" value="1"/>
</dbReference>
<evidence type="ECO:0000256" key="1">
    <source>
        <dbReference type="ARBA" id="ARBA00022676"/>
    </source>
</evidence>
<comment type="catalytic activity">
    <reaction evidence="3">
        <text>guanosine + phosphate = alpha-D-ribose 1-phosphate + guanine</text>
        <dbReference type="Rhea" id="RHEA:13233"/>
        <dbReference type="ChEBI" id="CHEBI:16235"/>
        <dbReference type="ChEBI" id="CHEBI:16750"/>
        <dbReference type="ChEBI" id="CHEBI:43474"/>
        <dbReference type="ChEBI" id="CHEBI:57720"/>
        <dbReference type="EC" id="2.4.2.1"/>
    </reaction>
</comment>
<dbReference type="GO" id="GO:0004731">
    <property type="term" value="F:purine-nucleoside phosphorylase activity"/>
    <property type="evidence" value="ECO:0007669"/>
    <property type="project" value="UniProtKB-UniRule"/>
</dbReference>
<dbReference type="KEGG" id="mech:Q9L42_010245"/>
<comment type="function">
    <text evidence="3">Catalyzes the phosphorolysis of diverse nucleosides, yielding D-ribose 1-phosphate and the respective free bases. Can use uridine, adenosine, guanosine, cytidine, thymidine, inosine and xanthosine as substrates. Also catalyzes the reverse reactions.</text>
</comment>
<dbReference type="PANTHER" id="PTHR36540:SF1">
    <property type="entry name" value="PYRIMIDINE_PURINE NUCLEOSIDE PHOSPHORYLASE"/>
    <property type="match status" value="1"/>
</dbReference>